<name>A0AAN9J0A1_CROPI</name>
<evidence type="ECO:0000313" key="2">
    <source>
        <dbReference type="EMBL" id="KAK7289812.1"/>
    </source>
</evidence>
<dbReference type="Proteomes" id="UP001372338">
    <property type="component" value="Unassembled WGS sequence"/>
</dbReference>
<proteinExistence type="predicted"/>
<evidence type="ECO:0000256" key="1">
    <source>
        <dbReference type="SAM" id="MobiDB-lite"/>
    </source>
</evidence>
<feature type="compositionally biased region" description="Basic and acidic residues" evidence="1">
    <location>
        <begin position="66"/>
        <end position="107"/>
    </location>
</feature>
<feature type="compositionally biased region" description="Basic and acidic residues" evidence="1">
    <location>
        <begin position="19"/>
        <end position="45"/>
    </location>
</feature>
<feature type="region of interest" description="Disordered" evidence="1">
    <location>
        <begin position="1"/>
        <end position="137"/>
    </location>
</feature>
<accession>A0AAN9J0A1</accession>
<reference evidence="2 3" key="1">
    <citation type="submission" date="2024-01" db="EMBL/GenBank/DDBJ databases">
        <title>The genomes of 5 underutilized Papilionoideae crops provide insights into root nodulation and disease resistanc.</title>
        <authorList>
            <person name="Yuan L."/>
        </authorList>
    </citation>
    <scope>NUCLEOTIDE SEQUENCE [LARGE SCALE GENOMIC DNA]</scope>
    <source>
        <strain evidence="2">ZHUSHIDOU_FW_LH</strain>
        <tissue evidence="2">Leaf</tissue>
    </source>
</reference>
<feature type="region of interest" description="Disordered" evidence="1">
    <location>
        <begin position="151"/>
        <end position="182"/>
    </location>
</feature>
<protein>
    <submittedName>
        <fullName evidence="2">Uncharacterized protein</fullName>
    </submittedName>
</protein>
<keyword evidence="3" id="KW-1185">Reference proteome</keyword>
<feature type="compositionally biased region" description="Basic and acidic residues" evidence="1">
    <location>
        <begin position="152"/>
        <end position="167"/>
    </location>
</feature>
<sequence>MVTTRGNEHDLQDKLTCNHSERHRGNPRDHLNHGGRGRDLRDHLNSNKTVMPPPFLGRIPPLLEPPRFKDHQPSQQHREEPKRSRAERFRQGESEARDIRDMEDSRPSQRPPPKVGSRTNEACRTRRPSAVTRAVESRWSIPRTDVCLATRVRRDELLDRSPRDHSPTRSYATSASAHLREE</sequence>
<dbReference type="AlphaFoldDB" id="A0AAN9J0A1"/>
<comment type="caution">
    <text evidence="2">The sequence shown here is derived from an EMBL/GenBank/DDBJ whole genome shotgun (WGS) entry which is preliminary data.</text>
</comment>
<gene>
    <name evidence="2" type="ORF">RIF29_03772</name>
</gene>
<feature type="compositionally biased region" description="Basic and acidic residues" evidence="1">
    <location>
        <begin position="1"/>
        <end position="13"/>
    </location>
</feature>
<evidence type="ECO:0000313" key="3">
    <source>
        <dbReference type="Proteomes" id="UP001372338"/>
    </source>
</evidence>
<organism evidence="2 3">
    <name type="scientific">Crotalaria pallida</name>
    <name type="common">Smooth rattlebox</name>
    <name type="synonym">Crotalaria striata</name>
    <dbReference type="NCBI Taxonomy" id="3830"/>
    <lineage>
        <taxon>Eukaryota</taxon>
        <taxon>Viridiplantae</taxon>
        <taxon>Streptophyta</taxon>
        <taxon>Embryophyta</taxon>
        <taxon>Tracheophyta</taxon>
        <taxon>Spermatophyta</taxon>
        <taxon>Magnoliopsida</taxon>
        <taxon>eudicotyledons</taxon>
        <taxon>Gunneridae</taxon>
        <taxon>Pentapetalae</taxon>
        <taxon>rosids</taxon>
        <taxon>fabids</taxon>
        <taxon>Fabales</taxon>
        <taxon>Fabaceae</taxon>
        <taxon>Papilionoideae</taxon>
        <taxon>50 kb inversion clade</taxon>
        <taxon>genistoids sensu lato</taxon>
        <taxon>core genistoids</taxon>
        <taxon>Crotalarieae</taxon>
        <taxon>Crotalaria</taxon>
    </lineage>
</organism>
<dbReference type="EMBL" id="JAYWIO010000001">
    <property type="protein sequence ID" value="KAK7289812.1"/>
    <property type="molecule type" value="Genomic_DNA"/>
</dbReference>